<name>A0A6P3X1J0_DINQU</name>
<dbReference type="PRINTS" id="PR00722">
    <property type="entry name" value="CHYMOTRYPSIN"/>
</dbReference>
<dbReference type="OrthoDB" id="60866at2759"/>
<dbReference type="Pfam" id="PF00089">
    <property type="entry name" value="Trypsin"/>
    <property type="match status" value="3"/>
</dbReference>
<dbReference type="GeneID" id="106742907"/>
<feature type="signal peptide" evidence="11">
    <location>
        <begin position="1"/>
        <end position="18"/>
    </location>
</feature>
<dbReference type="InterPro" id="IPR033116">
    <property type="entry name" value="TRYPSIN_SER"/>
</dbReference>
<dbReference type="GO" id="GO:0016485">
    <property type="term" value="P:protein processing"/>
    <property type="evidence" value="ECO:0007669"/>
    <property type="project" value="UniProtKB-ARBA"/>
</dbReference>
<evidence type="ECO:0000313" key="14">
    <source>
        <dbReference type="RefSeq" id="XP_014471749.1"/>
    </source>
</evidence>
<evidence type="ECO:0000256" key="7">
    <source>
        <dbReference type="ARBA" id="ARBA00023157"/>
    </source>
</evidence>
<dbReference type="PROSITE" id="PS00134">
    <property type="entry name" value="TRYPSIN_HIS"/>
    <property type="match status" value="3"/>
</dbReference>
<dbReference type="SMART" id="SM00020">
    <property type="entry name" value="Tryp_SPc"/>
    <property type="match status" value="3"/>
</dbReference>
<proteinExistence type="inferred from homology"/>
<feature type="chain" id="PRO_5027924076" description="chymotrypsin" evidence="11">
    <location>
        <begin position="19"/>
        <end position="758"/>
    </location>
</feature>
<keyword evidence="4 9" id="KW-0645">Protease</keyword>
<dbReference type="InterPro" id="IPR018114">
    <property type="entry name" value="TRYPSIN_HIS"/>
</dbReference>
<dbReference type="PROSITE" id="PS00135">
    <property type="entry name" value="TRYPSIN_SER"/>
    <property type="match status" value="3"/>
</dbReference>
<reference evidence="14" key="1">
    <citation type="submission" date="2025-08" db="UniProtKB">
        <authorList>
            <consortium name="RefSeq"/>
        </authorList>
    </citation>
    <scope>IDENTIFICATION</scope>
</reference>
<dbReference type="InterPro" id="IPR050430">
    <property type="entry name" value="Peptidase_S1"/>
</dbReference>
<dbReference type="InterPro" id="IPR001314">
    <property type="entry name" value="Peptidase_S1A"/>
</dbReference>
<keyword evidence="10" id="KW-0472">Membrane</keyword>
<dbReference type="FunFam" id="2.40.10.10:FF:000047">
    <property type="entry name" value="Trypsin eta"/>
    <property type="match status" value="3"/>
</dbReference>
<evidence type="ECO:0000256" key="5">
    <source>
        <dbReference type="ARBA" id="ARBA00022801"/>
    </source>
</evidence>
<sequence length="758" mass="82705">MRVYVLLVFIALACAVQGGLIPRIVGGKDAPVGKYPYQVSLRFAGSHSCGGSILDEKNVLTAAHCLQGRENYLHLLKVHAGTNFQNETGDVYSTASIKIHKDFNIVQLINDLGIIHVSTPIKFNAKVQPIQLTTTNVDNGACKLTGWGSTRLGGSTPNNLQEIDLQVYPYNKCKIMHSQVRESHICSLTKEGEGACHGDSGGPLVVNDAGSVVQVGIVSFGRPCAVGYPDVYTRVYSFRNWIAENKNVSKSTIDMGAYFLLIFVALACAAQGGLIPHIIGGRDAPIGKYPYQVSLKYFDSHTCGGSIIDNRNILTAAHCIEKKYLQSLKVHAGTNFQNETGDVYLAESVSIHANYSGVKFINDIGLIHLKTPIEFNTKVQPIQLTTSNVDNGPCKLSGWGTTNGDRSASNNLQEIDLQLYPYEKCRVAYNFLQKNHICTLTKIGEGACFGDSGGPLIVDGVQVGIVSFGRLCAFGFPDVYTRVYSFRNWIAENRNDFETYINPGMHLYSNKSARMGAYALLVFIALACAVQGALIPRIIGGKDAPIGKYPYQVSLRFFGSHTCGGSIIDSRNILTAAHCLQGREGEERYLKVHAGTNLQSEAGEVYSVESFKIHEKFSLIRLINDVGIIHLATPMTFSSRVQPIRLATTNVDNGPCKLTGWGSTILGGPTPNKLQEIDLQLYPYEKCRVMHSQVQQSHICTFTKAGEGACHGDSGGPLVVGDVQVGIVSFGRPCAVGYPDVFTRVFSFKQWIEQNKKY</sequence>
<dbReference type="Gene3D" id="2.40.10.10">
    <property type="entry name" value="Trypsin-like serine proteases"/>
    <property type="match status" value="6"/>
</dbReference>
<keyword evidence="10" id="KW-0812">Transmembrane</keyword>
<keyword evidence="5 9" id="KW-0378">Hydrolase</keyword>
<dbReference type="PROSITE" id="PS50240">
    <property type="entry name" value="TRYPSIN_DOM"/>
    <property type="match status" value="3"/>
</dbReference>
<dbReference type="InterPro" id="IPR001254">
    <property type="entry name" value="Trypsin_dom"/>
</dbReference>
<dbReference type="PANTHER" id="PTHR24276:SF98">
    <property type="entry name" value="FI18310P1-RELATED"/>
    <property type="match status" value="1"/>
</dbReference>
<evidence type="ECO:0000256" key="11">
    <source>
        <dbReference type="SAM" id="SignalP"/>
    </source>
</evidence>
<evidence type="ECO:0000256" key="1">
    <source>
        <dbReference type="ARBA" id="ARBA00004239"/>
    </source>
</evidence>
<evidence type="ECO:0000256" key="4">
    <source>
        <dbReference type="ARBA" id="ARBA00022670"/>
    </source>
</evidence>
<dbReference type="InterPro" id="IPR043504">
    <property type="entry name" value="Peptidase_S1_PA_chymotrypsin"/>
</dbReference>
<evidence type="ECO:0000256" key="3">
    <source>
        <dbReference type="ARBA" id="ARBA00022525"/>
    </source>
</evidence>
<dbReference type="AlphaFoldDB" id="A0A6P3X1J0"/>
<feature type="transmembrane region" description="Helical" evidence="10">
    <location>
        <begin position="255"/>
        <end position="279"/>
    </location>
</feature>
<dbReference type="EC" id="3.4.21.1" evidence="8"/>
<evidence type="ECO:0000256" key="6">
    <source>
        <dbReference type="ARBA" id="ARBA00022825"/>
    </source>
</evidence>
<protein>
    <recommendedName>
        <fullName evidence="8">chymotrypsin</fullName>
        <ecNumber evidence="8">3.4.21.1</ecNumber>
    </recommendedName>
</protein>
<feature type="transmembrane region" description="Helical" evidence="10">
    <location>
        <begin position="515"/>
        <end position="535"/>
    </location>
</feature>
<evidence type="ECO:0000256" key="2">
    <source>
        <dbReference type="ARBA" id="ARBA00007664"/>
    </source>
</evidence>
<comment type="similarity">
    <text evidence="2">Belongs to the peptidase S1 family.</text>
</comment>
<feature type="domain" description="Peptidase S1" evidence="12">
    <location>
        <begin position="538"/>
        <end position="757"/>
    </location>
</feature>
<keyword evidence="13" id="KW-1185">Reference proteome</keyword>
<comment type="subcellular location">
    <subcellularLocation>
        <location evidence="1">Secreted</location>
        <location evidence="1">Extracellular space</location>
    </subcellularLocation>
</comment>
<keyword evidence="3" id="KW-0964">Secreted</keyword>
<keyword evidence="7" id="KW-1015">Disulfide bond</keyword>
<dbReference type="PANTHER" id="PTHR24276">
    <property type="entry name" value="POLYSERASE-RELATED"/>
    <property type="match status" value="1"/>
</dbReference>
<evidence type="ECO:0000256" key="8">
    <source>
        <dbReference type="ARBA" id="ARBA00044036"/>
    </source>
</evidence>
<dbReference type="Proteomes" id="UP000515204">
    <property type="component" value="Unplaced"/>
</dbReference>
<evidence type="ECO:0000259" key="12">
    <source>
        <dbReference type="PROSITE" id="PS50240"/>
    </source>
</evidence>
<evidence type="ECO:0000256" key="10">
    <source>
        <dbReference type="SAM" id="Phobius"/>
    </source>
</evidence>
<dbReference type="CDD" id="cd00190">
    <property type="entry name" value="Tryp_SPc"/>
    <property type="match status" value="3"/>
</dbReference>
<dbReference type="GO" id="GO:0005576">
    <property type="term" value="C:extracellular region"/>
    <property type="evidence" value="ECO:0007669"/>
    <property type="project" value="UniProtKB-SubCell"/>
</dbReference>
<keyword evidence="11" id="KW-0732">Signal</keyword>
<dbReference type="RefSeq" id="XP_014471749.1">
    <property type="nucleotide sequence ID" value="XM_014616263.1"/>
</dbReference>
<dbReference type="SUPFAM" id="SSF50494">
    <property type="entry name" value="Trypsin-like serine proteases"/>
    <property type="match status" value="3"/>
</dbReference>
<organism evidence="13 14">
    <name type="scientific">Dinoponera quadriceps</name>
    <name type="common">South American ant</name>
    <dbReference type="NCBI Taxonomy" id="609295"/>
    <lineage>
        <taxon>Eukaryota</taxon>
        <taxon>Metazoa</taxon>
        <taxon>Ecdysozoa</taxon>
        <taxon>Arthropoda</taxon>
        <taxon>Hexapoda</taxon>
        <taxon>Insecta</taxon>
        <taxon>Pterygota</taxon>
        <taxon>Neoptera</taxon>
        <taxon>Endopterygota</taxon>
        <taxon>Hymenoptera</taxon>
        <taxon>Apocrita</taxon>
        <taxon>Aculeata</taxon>
        <taxon>Formicoidea</taxon>
        <taxon>Formicidae</taxon>
        <taxon>Ponerinae</taxon>
        <taxon>Ponerini</taxon>
        <taxon>Dinoponera</taxon>
    </lineage>
</organism>
<accession>A0A6P3X1J0</accession>
<feature type="domain" description="Peptidase S1" evidence="12">
    <location>
        <begin position="24"/>
        <end position="247"/>
    </location>
</feature>
<dbReference type="KEGG" id="dqu:106742907"/>
<feature type="domain" description="Peptidase S1" evidence="12">
    <location>
        <begin position="278"/>
        <end position="495"/>
    </location>
</feature>
<dbReference type="GO" id="GO:0004252">
    <property type="term" value="F:serine-type endopeptidase activity"/>
    <property type="evidence" value="ECO:0007669"/>
    <property type="project" value="UniProtKB-EC"/>
</dbReference>
<keyword evidence="10" id="KW-1133">Transmembrane helix</keyword>
<gene>
    <name evidence="14" type="primary">LOC106742907</name>
</gene>
<keyword evidence="6 9" id="KW-0720">Serine protease</keyword>
<evidence type="ECO:0000256" key="9">
    <source>
        <dbReference type="RuleBase" id="RU363034"/>
    </source>
</evidence>
<evidence type="ECO:0000313" key="13">
    <source>
        <dbReference type="Proteomes" id="UP000515204"/>
    </source>
</evidence>
<dbReference type="InterPro" id="IPR009003">
    <property type="entry name" value="Peptidase_S1_PA"/>
</dbReference>